<reference evidence="4" key="1">
    <citation type="journal article" date="2019" name="Database">
        <title>The radish genome database (RadishGD): an integrated information resource for radish genomics.</title>
        <authorList>
            <person name="Yu H.J."/>
            <person name="Baek S."/>
            <person name="Lee Y.J."/>
            <person name="Cho A."/>
            <person name="Mun J.H."/>
        </authorList>
    </citation>
    <scope>NUCLEOTIDE SEQUENCE [LARGE SCALE GENOMIC DNA]</scope>
    <source>
        <strain evidence="4">cv. WK10039</strain>
    </source>
</reference>
<protein>
    <submittedName>
        <fullName evidence="5">Uncharacterized protein LOC108831116</fullName>
    </submittedName>
</protein>
<dbReference type="InterPro" id="IPR025836">
    <property type="entry name" value="Zn_knuckle_CX2CX4HX4C"/>
</dbReference>
<dbReference type="InterPro" id="IPR025558">
    <property type="entry name" value="DUF4283"/>
</dbReference>
<evidence type="ECO:0000259" key="2">
    <source>
        <dbReference type="Pfam" id="PF14111"/>
    </source>
</evidence>
<feature type="compositionally biased region" description="Polar residues" evidence="1">
    <location>
        <begin position="525"/>
        <end position="547"/>
    </location>
</feature>
<evidence type="ECO:0000259" key="3">
    <source>
        <dbReference type="Pfam" id="PF14392"/>
    </source>
</evidence>
<name>A0A6J0LLF8_RAPSA</name>
<evidence type="ECO:0000313" key="5">
    <source>
        <dbReference type="RefSeq" id="XP_018460186.1"/>
    </source>
</evidence>
<keyword evidence="4" id="KW-1185">Reference proteome</keyword>
<dbReference type="Proteomes" id="UP000504610">
    <property type="component" value="Chromosome 2"/>
</dbReference>
<reference evidence="5" key="2">
    <citation type="submission" date="2025-08" db="UniProtKB">
        <authorList>
            <consortium name="RefSeq"/>
        </authorList>
    </citation>
    <scope>IDENTIFICATION</scope>
    <source>
        <tissue evidence="5">Leaf</tissue>
    </source>
</reference>
<dbReference type="PANTHER" id="PTHR31286:SF163">
    <property type="entry name" value="ZINC KNUCKLE CX2CX4HX4C DOMAIN-CONTAINING PROTEIN"/>
    <property type="match status" value="1"/>
</dbReference>
<dbReference type="Pfam" id="PF14392">
    <property type="entry name" value="zf-CCHC_4"/>
    <property type="match status" value="1"/>
</dbReference>
<sequence length="573" mass="65151">MSQRRYTTAEKGKGVAHNNADAGHRRIRAPSFDNSALIQRNQQTLIGRLTNPRYQSIPQILEELPRSWTLKGVASGSDLGHDRFQFRFDREDDILSVLSNRPYHLNGWMIILQRWEPIISPDFPSQIPFWIDIKGLPLHFWHEKVIYNIGLELGTLDDYAITQTAMRMRISLNGLQPIITDTIVDFDTGEEAPVTLEYEGLQNFCSFCNCLTHYAKDCPVNPRRETPSSRDLTARPSFEMDNRRNPPRRETRYQPYPPNSRQDPTAKEGEYQRRLDRHGRPFGERISHSRESARPIRNKITPAPLPRLQSVTTDRAARAEKNHNLEPTGQNTRSLVDYRDITNPYENQMIWREKKKTQQSPLADNNIDDPSTPAPELNHQPTEYTRSLERNLALSDFPHAAGIPSREEVIQELVDVTIQYTNCPDPVEREARRHRVLQSNADGIMERTADSIIAAASRAALNETQVVMPETSVPILLPGPGMEIPKRRGRPPKEKRQTPKTKALSGVGSRKRHITAARNSPARHANSTPKQGQASSSNARNTPQTNDGRPKTVLIPASVKPQKDFHTQEPPLP</sequence>
<feature type="compositionally biased region" description="Basic and acidic residues" evidence="1">
    <location>
        <begin position="238"/>
        <end position="252"/>
    </location>
</feature>
<dbReference type="GeneID" id="108831116"/>
<proteinExistence type="predicted"/>
<evidence type="ECO:0000313" key="4">
    <source>
        <dbReference type="Proteomes" id="UP000504610"/>
    </source>
</evidence>
<feature type="compositionally biased region" description="Basic and acidic residues" evidence="1">
    <location>
        <begin position="264"/>
        <end position="294"/>
    </location>
</feature>
<feature type="domain" description="DUF4283" evidence="2">
    <location>
        <begin position="39"/>
        <end position="121"/>
    </location>
</feature>
<dbReference type="Pfam" id="PF14111">
    <property type="entry name" value="DUF4283"/>
    <property type="match status" value="1"/>
</dbReference>
<feature type="region of interest" description="Disordered" evidence="1">
    <location>
        <begin position="219"/>
        <end position="306"/>
    </location>
</feature>
<feature type="region of interest" description="Disordered" evidence="1">
    <location>
        <begin position="473"/>
        <end position="573"/>
    </location>
</feature>
<feature type="domain" description="Zinc knuckle CX2CX4HX4C" evidence="3">
    <location>
        <begin position="176"/>
        <end position="219"/>
    </location>
</feature>
<dbReference type="AlphaFoldDB" id="A0A6J0LLF8"/>
<dbReference type="OrthoDB" id="1108329at2759"/>
<feature type="region of interest" description="Disordered" evidence="1">
    <location>
        <begin position="355"/>
        <end position="379"/>
    </location>
</feature>
<organism evidence="4 5">
    <name type="scientific">Raphanus sativus</name>
    <name type="common">Radish</name>
    <name type="synonym">Raphanus raphanistrum var. sativus</name>
    <dbReference type="NCBI Taxonomy" id="3726"/>
    <lineage>
        <taxon>Eukaryota</taxon>
        <taxon>Viridiplantae</taxon>
        <taxon>Streptophyta</taxon>
        <taxon>Embryophyta</taxon>
        <taxon>Tracheophyta</taxon>
        <taxon>Spermatophyta</taxon>
        <taxon>Magnoliopsida</taxon>
        <taxon>eudicotyledons</taxon>
        <taxon>Gunneridae</taxon>
        <taxon>Pentapetalae</taxon>
        <taxon>rosids</taxon>
        <taxon>malvids</taxon>
        <taxon>Brassicales</taxon>
        <taxon>Brassicaceae</taxon>
        <taxon>Brassiceae</taxon>
        <taxon>Raphanus</taxon>
    </lineage>
</organism>
<dbReference type="RefSeq" id="XP_018460186.1">
    <property type="nucleotide sequence ID" value="XM_018604684.1"/>
</dbReference>
<accession>A0A6J0LLF8</accession>
<dbReference type="InterPro" id="IPR040256">
    <property type="entry name" value="At4g02000-like"/>
</dbReference>
<gene>
    <name evidence="5" type="primary">LOC108831116</name>
</gene>
<dbReference type="KEGG" id="rsz:108831116"/>
<evidence type="ECO:0000256" key="1">
    <source>
        <dbReference type="SAM" id="MobiDB-lite"/>
    </source>
</evidence>
<dbReference type="PANTHER" id="PTHR31286">
    <property type="entry name" value="GLYCINE-RICH CELL WALL STRUCTURAL PROTEIN 1.8-LIKE"/>
    <property type="match status" value="1"/>
</dbReference>